<feature type="coiled-coil region" evidence="7">
    <location>
        <begin position="347"/>
        <end position="378"/>
    </location>
</feature>
<sequence>MTFPPDQDIDRVEDELYVDEISPAVESKDIKHNYILTGMYKSWFLSYASYVILERAVPHITDGLKPVQRRILYTMSRMDDRLIKVANIVGYTMQLHPHGDASIGDALVQIGQKDLLIDCQGNWGNILTGDGAAAARYIEARLLPFAKKVLFSHKITEYKPSYDGANMEPVHLPVKFPLLLAQGAEGIAVGLSSKILPHNVKELLEAAVAYLQGETFELYPDFSTGGLIDVSRYNDGERGGAIKVRANIIKKDNRTLVIDEIPFSRTTSSLIESILKANEKGKIKIKKIDDKTAEKANIEIQLAPGSSPDKTIDALYAFTDCEISISPNCCVIRDDKPEFLSVSDVLKDNCERTMDYLRRELEIQLQEVQERHLSVSLEQLFIKMRIYKDPEFEQAKDLTMALGHIRSRLQDVLDTLIREVNDEDLKMLLEIRMARILRFNEEKSAQLIKSLEAEIKKINTHLKNIRKYTIRWYQDLLDEYGHLYPRRSRIQSFDSIEAVKVVEMNEKLYVNKQEGFIGTSLRKDEFVCNVSSIDDVIVFLKDGTYTIVKVAEKSFVGKDIIHVARFVRNDNRTIYNVIYKDGKSGINYIKRFNVTSVNRDKTYDLTMGNTGSRVLYFSANPNGEAETVKVVLKPKAKQKQLVFEKDFSEILIKGRGSKGNILTKGEIYKVSLKQKGTSTLGGRMVWFDSVINRINYDERGEFLGEFLGEDRILVILQNGECYTTSFAETNHYERDILIIEKYDPDKVWTLIYHDKEGKEWYIKRFTIEENRRENMLMSPNNELLVLSDEMFPQFEVLLRSEKGNESVVTLDADEFVGTRSIKVRGKRVSNHAVIEVKEIDPKPVPVTESEDNDEATNTESIDGVSLEEDIEETFKLIEEVTGQQRLNFNAQEPEE</sequence>
<dbReference type="GO" id="GO:0003677">
    <property type="term" value="F:DNA binding"/>
    <property type="evidence" value="ECO:0007669"/>
    <property type="project" value="UniProtKB-UniRule"/>
</dbReference>
<comment type="catalytic activity">
    <reaction evidence="1 6">
        <text>ATP-dependent breakage, passage and rejoining of double-stranded DNA.</text>
        <dbReference type="EC" id="5.6.2.2"/>
    </reaction>
</comment>
<feature type="region of interest" description="Disordered" evidence="8">
    <location>
        <begin position="842"/>
        <end position="865"/>
    </location>
</feature>
<proteinExistence type="inferred from homology"/>
<evidence type="ECO:0000313" key="11">
    <source>
        <dbReference type="Proteomes" id="UP000030125"/>
    </source>
</evidence>
<keyword evidence="3 6" id="KW-0799">Topoisomerase</keyword>
<evidence type="ECO:0000259" key="9">
    <source>
        <dbReference type="PROSITE" id="PS52040"/>
    </source>
</evidence>
<dbReference type="GO" id="GO:0009330">
    <property type="term" value="C:DNA topoisomerase type II (double strand cut, ATP-hydrolyzing) complex"/>
    <property type="evidence" value="ECO:0007669"/>
    <property type="project" value="TreeGrafter"/>
</dbReference>
<dbReference type="Proteomes" id="UP000030125">
    <property type="component" value="Unassembled WGS sequence"/>
</dbReference>
<evidence type="ECO:0000256" key="7">
    <source>
        <dbReference type="SAM" id="Coils"/>
    </source>
</evidence>
<dbReference type="NCBIfam" id="NF007209">
    <property type="entry name" value="PRK09631.1"/>
    <property type="match status" value="1"/>
</dbReference>
<reference evidence="10 11" key="1">
    <citation type="submission" date="2014-08" db="EMBL/GenBank/DDBJ databases">
        <title>Porphyromonas cangingivalis strain:COT-109_OH1386 Genome sequencing.</title>
        <authorList>
            <person name="Wallis C."/>
            <person name="Deusch O."/>
            <person name="O'Flynn C."/>
            <person name="Davis I."/>
            <person name="Jospin G."/>
            <person name="Darling A.E."/>
            <person name="Coil D.A."/>
            <person name="Alexiev A."/>
            <person name="Horsfall A."/>
            <person name="Kirkwood N."/>
            <person name="Harris S."/>
            <person name="Eisen J.A."/>
        </authorList>
    </citation>
    <scope>NUCLEOTIDE SEQUENCE [LARGE SCALE GENOMIC DNA]</scope>
    <source>
        <strain evidence="11">COT-109 OH1386</strain>
    </source>
</reference>
<dbReference type="AlphaFoldDB" id="A0A0A2EXL6"/>
<dbReference type="STRING" id="36874.HQ34_04625"/>
<evidence type="ECO:0000256" key="8">
    <source>
        <dbReference type="SAM" id="MobiDB-lite"/>
    </source>
</evidence>
<dbReference type="GO" id="GO:0006265">
    <property type="term" value="P:DNA topological change"/>
    <property type="evidence" value="ECO:0007669"/>
    <property type="project" value="UniProtKB-UniRule"/>
</dbReference>
<dbReference type="EMBL" id="JQJD01000010">
    <property type="protein sequence ID" value="KGN82397.1"/>
    <property type="molecule type" value="Genomic_DNA"/>
</dbReference>
<dbReference type="InterPro" id="IPR013758">
    <property type="entry name" value="Topo_IIA_A/C_ab"/>
</dbReference>
<evidence type="ECO:0000256" key="2">
    <source>
        <dbReference type="ARBA" id="ARBA00008263"/>
    </source>
</evidence>
<dbReference type="OrthoDB" id="9806486at2"/>
<protein>
    <submittedName>
        <fullName evidence="10">DNA topoisomerase IV subunit A</fullName>
    </submittedName>
</protein>
<dbReference type="PANTHER" id="PTHR43493">
    <property type="entry name" value="DNA GYRASE/TOPOISOMERASE SUBUNIT A"/>
    <property type="match status" value="1"/>
</dbReference>
<evidence type="ECO:0000313" key="10">
    <source>
        <dbReference type="EMBL" id="KGN82397.1"/>
    </source>
</evidence>
<feature type="domain" description="Topo IIA-type catalytic" evidence="9">
    <location>
        <begin position="57"/>
        <end position="476"/>
    </location>
</feature>
<keyword evidence="7" id="KW-0175">Coiled coil</keyword>
<dbReference type="InterPro" id="IPR013757">
    <property type="entry name" value="Topo_IIA_A_a_sf"/>
</dbReference>
<dbReference type="PROSITE" id="PS52040">
    <property type="entry name" value="TOPO_IIA"/>
    <property type="match status" value="1"/>
</dbReference>
<feature type="active site" description="O-(5'-phospho-DNA)-tyrosine intermediate" evidence="6">
    <location>
        <position position="137"/>
    </location>
</feature>
<dbReference type="NCBIfam" id="NF009397">
    <property type="entry name" value="PRK12758.1"/>
    <property type="match status" value="1"/>
</dbReference>
<dbReference type="Gene3D" id="3.90.199.10">
    <property type="entry name" value="Topoisomerase II, domain 5"/>
    <property type="match status" value="1"/>
</dbReference>
<dbReference type="RefSeq" id="WP_036850632.1">
    <property type="nucleotide sequence ID" value="NZ_JQJD01000010.1"/>
</dbReference>
<comment type="caution">
    <text evidence="10">The sequence shown here is derived from an EMBL/GenBank/DDBJ whole genome shotgun (WGS) entry which is preliminary data.</text>
</comment>
<dbReference type="InterPro" id="IPR002205">
    <property type="entry name" value="Topo_IIA_dom_A"/>
</dbReference>
<name>A0A0A2EXL6_PORCN</name>
<dbReference type="InterPro" id="IPR050220">
    <property type="entry name" value="Type_II_DNA_Topoisomerases"/>
</dbReference>
<dbReference type="SMART" id="SM00434">
    <property type="entry name" value="TOP4c"/>
    <property type="match status" value="1"/>
</dbReference>
<comment type="similarity">
    <text evidence="2">Belongs to the type II topoisomerase GyrA/ParC subunit family.</text>
</comment>
<dbReference type="GO" id="GO:0005524">
    <property type="term" value="F:ATP binding"/>
    <property type="evidence" value="ECO:0007669"/>
    <property type="project" value="InterPro"/>
</dbReference>
<dbReference type="GO" id="GO:0003918">
    <property type="term" value="F:DNA topoisomerase type II (double strand cut, ATP-hydrolyzing) activity"/>
    <property type="evidence" value="ECO:0007669"/>
    <property type="project" value="UniProtKB-EC"/>
</dbReference>
<gene>
    <name evidence="10" type="ORF">HQ35_02235</name>
</gene>
<organism evidence="10 11">
    <name type="scientific">Porphyromonas cangingivalis</name>
    <dbReference type="NCBI Taxonomy" id="36874"/>
    <lineage>
        <taxon>Bacteria</taxon>
        <taxon>Pseudomonadati</taxon>
        <taxon>Bacteroidota</taxon>
        <taxon>Bacteroidia</taxon>
        <taxon>Bacteroidales</taxon>
        <taxon>Porphyromonadaceae</taxon>
        <taxon>Porphyromonas</taxon>
    </lineage>
</organism>
<dbReference type="InterPro" id="IPR013760">
    <property type="entry name" value="Topo_IIA-like_dom_sf"/>
</dbReference>
<evidence type="ECO:0000256" key="6">
    <source>
        <dbReference type="PROSITE-ProRule" id="PRU01384"/>
    </source>
</evidence>
<dbReference type="SUPFAM" id="SSF56719">
    <property type="entry name" value="Type II DNA topoisomerase"/>
    <property type="match status" value="1"/>
</dbReference>
<dbReference type="Gene3D" id="1.10.268.10">
    <property type="entry name" value="Topoisomerase, domain 3"/>
    <property type="match status" value="1"/>
</dbReference>
<evidence type="ECO:0000256" key="4">
    <source>
        <dbReference type="ARBA" id="ARBA00023125"/>
    </source>
</evidence>
<evidence type="ECO:0000256" key="1">
    <source>
        <dbReference type="ARBA" id="ARBA00000185"/>
    </source>
</evidence>
<accession>A0A0A2EXL6</accession>
<evidence type="ECO:0000256" key="5">
    <source>
        <dbReference type="ARBA" id="ARBA00023235"/>
    </source>
</evidence>
<dbReference type="Pfam" id="PF00521">
    <property type="entry name" value="DNA_topoisoIV"/>
    <property type="match status" value="1"/>
</dbReference>
<dbReference type="PANTHER" id="PTHR43493:SF5">
    <property type="entry name" value="DNA GYRASE SUBUNIT A, CHLOROPLASTIC_MITOCHONDRIAL"/>
    <property type="match status" value="1"/>
</dbReference>
<evidence type="ECO:0000256" key="3">
    <source>
        <dbReference type="ARBA" id="ARBA00023029"/>
    </source>
</evidence>
<dbReference type="eggNOG" id="COG0188">
    <property type="taxonomic scope" value="Bacteria"/>
</dbReference>
<keyword evidence="11" id="KW-1185">Reference proteome</keyword>
<dbReference type="GO" id="GO:0005737">
    <property type="term" value="C:cytoplasm"/>
    <property type="evidence" value="ECO:0007669"/>
    <property type="project" value="TreeGrafter"/>
</dbReference>
<dbReference type="Gene3D" id="3.30.1360.40">
    <property type="match status" value="1"/>
</dbReference>
<keyword evidence="5 6" id="KW-0413">Isomerase</keyword>
<keyword evidence="4 6" id="KW-0238">DNA-binding</keyword>